<reference evidence="1 2" key="1">
    <citation type="journal article" date="2003" name="DNA Res.">
        <title>Complete genome structure of Gloeobacter violaceus PCC 7421, a cyanobacterium that lacks thylakoids.</title>
        <authorList>
            <person name="Nakamura Y."/>
            <person name="Kaneko T."/>
            <person name="Sato S."/>
            <person name="Mimuro M."/>
            <person name="Miyashita H."/>
            <person name="Tsuchiya T."/>
            <person name="Sasamoto S."/>
            <person name="Watanabe A."/>
            <person name="Kawashima K."/>
            <person name="Kishida Y."/>
            <person name="Kiyokawa C."/>
            <person name="Kohara M."/>
            <person name="Matsumoto M."/>
            <person name="Matsuno A."/>
            <person name="Nakazaki N."/>
            <person name="Shimpo S."/>
            <person name="Takeuchi C."/>
            <person name="Yamada M."/>
            <person name="Tabata S."/>
        </authorList>
    </citation>
    <scope>NUCLEOTIDE SEQUENCE [LARGE SCALE GENOMIC DNA]</scope>
    <source>
        <strain evidence="2">ATCC 29082 / PCC 7421</strain>
    </source>
</reference>
<dbReference type="STRING" id="251221.gene:10760864"/>
<name>Q7NG21_GLOVI</name>
<dbReference type="EnsemblBacteria" id="BAC91294">
    <property type="protein sequence ID" value="BAC91294"/>
    <property type="gene ID" value="BAC91294"/>
</dbReference>
<dbReference type="OrthoDB" id="5513015at2"/>
<protein>
    <submittedName>
        <fullName evidence="1">Glr3353 protein</fullName>
    </submittedName>
</protein>
<reference evidence="1 2" key="2">
    <citation type="journal article" date="2003" name="DNA Res.">
        <title>Complete genome structure of Gloeobacter violaceus PCC 7421, a cyanobacterium that lacks thylakoids (supplement).</title>
        <authorList>
            <person name="Nakamura Y."/>
            <person name="Kaneko T."/>
            <person name="Sato S."/>
            <person name="Mimuro M."/>
            <person name="Miyashita H."/>
            <person name="Tsuchiya T."/>
            <person name="Sasamoto S."/>
            <person name="Watanabe A."/>
            <person name="Kawashima K."/>
            <person name="Kishida Y."/>
            <person name="Kiyokawa C."/>
            <person name="Kohara M."/>
            <person name="Matsumoto M."/>
            <person name="Matsuno A."/>
            <person name="Nakazaki N."/>
            <person name="Shimpo S."/>
            <person name="Takeuchi C."/>
            <person name="Yamada M."/>
            <person name="Tabata S."/>
        </authorList>
    </citation>
    <scope>NUCLEOTIDE SEQUENCE [LARGE SCALE GENOMIC DNA]</scope>
    <source>
        <strain evidence="2">ATCC 29082 / PCC 7421</strain>
    </source>
</reference>
<dbReference type="PhylomeDB" id="Q7NG21"/>
<evidence type="ECO:0000313" key="2">
    <source>
        <dbReference type="Proteomes" id="UP000000557"/>
    </source>
</evidence>
<evidence type="ECO:0000313" key="1">
    <source>
        <dbReference type="EMBL" id="BAC91294.1"/>
    </source>
</evidence>
<proteinExistence type="predicted"/>
<keyword evidence="2" id="KW-1185">Reference proteome</keyword>
<dbReference type="HOGENOM" id="CLU_849314_0_0_3"/>
<gene>
    <name evidence="1" type="ordered locus">glr3353</name>
</gene>
<dbReference type="KEGG" id="gvi:glr3353"/>
<accession>Q7NG21</accession>
<sequence>MVCHLQSLYNRLEVVKVTRSDPGSARGGKMNPAFFVSVALAGWVSWIGVALAQEAPPEVNLRVERDAAAGQKVRDAVVENWRLPAKLYQDVTARVQATVLLSGALVKPQISLDGLTGDERERTRRSLEEAIGRTVVSLPPGEVEFTILSRASAFEANCFPLKVYVPAAMKDSPEPVPATTVSGLREGALRWNRRLVRQSGGEPIDAFVLVDDPDQAHVRVEAFEDYPEYSNYLVDPQTRRVTVRVPIRELRSGLFASGFRWWHPDVVTLQTMFQLGRLLNLELSEEQGNALFAGTRRFLTYRPPLGVTGNYAARALPQSDHVEAQGRTDRVASDSQIEAAIDTVRKHACTAPAAEQIPDPR</sequence>
<organism evidence="1 2">
    <name type="scientific">Gloeobacter violaceus (strain ATCC 29082 / PCC 7421)</name>
    <dbReference type="NCBI Taxonomy" id="251221"/>
    <lineage>
        <taxon>Bacteria</taxon>
        <taxon>Bacillati</taxon>
        <taxon>Cyanobacteriota</taxon>
        <taxon>Cyanophyceae</taxon>
        <taxon>Gloeobacterales</taxon>
        <taxon>Gloeobacteraceae</taxon>
        <taxon>Gloeobacter</taxon>
    </lineage>
</organism>
<dbReference type="InParanoid" id="Q7NG21"/>
<dbReference type="EMBL" id="BA000045">
    <property type="protein sequence ID" value="BAC91294.1"/>
    <property type="molecule type" value="Genomic_DNA"/>
</dbReference>
<dbReference type="AlphaFoldDB" id="Q7NG21"/>
<dbReference type="Proteomes" id="UP000000557">
    <property type="component" value="Chromosome"/>
</dbReference>
<dbReference type="eggNOG" id="COG5549">
    <property type="taxonomic scope" value="Bacteria"/>
</dbReference>